<dbReference type="AlphaFoldDB" id="A0A2I0LFU5"/>
<accession>A0A2I0LFU5</accession>
<evidence type="ECO:0000256" key="1">
    <source>
        <dbReference type="SAM" id="MobiDB-lite"/>
    </source>
</evidence>
<name>A0A2I0LFU5_PUNGR</name>
<proteinExistence type="predicted"/>
<comment type="caution">
    <text evidence="2">The sequence shown here is derived from an EMBL/GenBank/DDBJ whole genome shotgun (WGS) entry which is preliminary data.</text>
</comment>
<gene>
    <name evidence="2" type="ORF">CRG98_000027</name>
</gene>
<evidence type="ECO:0000313" key="3">
    <source>
        <dbReference type="Proteomes" id="UP000233551"/>
    </source>
</evidence>
<feature type="compositionally biased region" description="Low complexity" evidence="1">
    <location>
        <begin position="228"/>
        <end position="243"/>
    </location>
</feature>
<keyword evidence="3" id="KW-1185">Reference proteome</keyword>
<dbReference type="Proteomes" id="UP000233551">
    <property type="component" value="Unassembled WGS sequence"/>
</dbReference>
<protein>
    <submittedName>
        <fullName evidence="2">Uncharacterized protein</fullName>
    </submittedName>
</protein>
<dbReference type="EMBL" id="PGOL01000001">
    <property type="protein sequence ID" value="PKI79552.1"/>
    <property type="molecule type" value="Genomic_DNA"/>
</dbReference>
<sequence length="243" mass="27055">MQLQRLNSPLSFYNNPALWPKMHPLHEKMINNLQLSSENLTSYVPDQVQMNPPSVPNPEHDQNFSSFYGPVIAANAITSLHQESLMKINDSDKTSPRPKDNGLVTEEMLYGNNMQPAVISSLIHSDHYQRDGLLGNYCKTSGANSFMSQENQQHHQMMLDFDYCFKGILDDSNSWDDSSSADVQAGPGVMNTEIINTRMSLGHDEIASNFVSWGRDKYPCGIKPTIPASPSKPLQSSSESSTS</sequence>
<evidence type="ECO:0000313" key="2">
    <source>
        <dbReference type="EMBL" id="PKI79552.1"/>
    </source>
</evidence>
<organism evidence="2 3">
    <name type="scientific">Punica granatum</name>
    <name type="common">Pomegranate</name>
    <dbReference type="NCBI Taxonomy" id="22663"/>
    <lineage>
        <taxon>Eukaryota</taxon>
        <taxon>Viridiplantae</taxon>
        <taxon>Streptophyta</taxon>
        <taxon>Embryophyta</taxon>
        <taxon>Tracheophyta</taxon>
        <taxon>Spermatophyta</taxon>
        <taxon>Magnoliopsida</taxon>
        <taxon>eudicotyledons</taxon>
        <taxon>Gunneridae</taxon>
        <taxon>Pentapetalae</taxon>
        <taxon>rosids</taxon>
        <taxon>malvids</taxon>
        <taxon>Myrtales</taxon>
        <taxon>Lythraceae</taxon>
        <taxon>Punica</taxon>
    </lineage>
</organism>
<reference evidence="2 3" key="1">
    <citation type="submission" date="2017-11" db="EMBL/GenBank/DDBJ databases">
        <title>De-novo sequencing of pomegranate (Punica granatum L.) genome.</title>
        <authorList>
            <person name="Akparov Z."/>
            <person name="Amiraslanov A."/>
            <person name="Hajiyeva S."/>
            <person name="Abbasov M."/>
            <person name="Kaur K."/>
            <person name="Hamwieh A."/>
            <person name="Solovyev V."/>
            <person name="Salamov A."/>
            <person name="Braich B."/>
            <person name="Kosarev P."/>
            <person name="Mahmoud A."/>
            <person name="Hajiyev E."/>
            <person name="Babayeva S."/>
            <person name="Izzatullayeva V."/>
            <person name="Mammadov A."/>
            <person name="Mammadov A."/>
            <person name="Sharifova S."/>
            <person name="Ojaghi J."/>
            <person name="Eynullazada K."/>
            <person name="Bayramov B."/>
            <person name="Abdulazimova A."/>
            <person name="Shahmuradov I."/>
        </authorList>
    </citation>
    <scope>NUCLEOTIDE SEQUENCE [LARGE SCALE GENOMIC DNA]</scope>
    <source>
        <strain evidence="3">cv. AG2017</strain>
        <tissue evidence="2">Leaf</tissue>
    </source>
</reference>
<feature type="region of interest" description="Disordered" evidence="1">
    <location>
        <begin position="224"/>
        <end position="243"/>
    </location>
</feature>